<evidence type="ECO:0000256" key="1">
    <source>
        <dbReference type="ARBA" id="ARBA00010617"/>
    </source>
</evidence>
<dbReference type="PANTHER" id="PTHR46300:SF2">
    <property type="entry name" value="CYTOCHROME P450 MONOOXYGENASE ALNH-RELATED"/>
    <property type="match status" value="1"/>
</dbReference>
<dbReference type="InterPro" id="IPR001128">
    <property type="entry name" value="Cyt_P450"/>
</dbReference>
<evidence type="ECO:0000313" key="9">
    <source>
        <dbReference type="Proteomes" id="UP000510686"/>
    </source>
</evidence>
<feature type="binding site" description="axial binding residue" evidence="6">
    <location>
        <position position="437"/>
    </location>
    <ligand>
        <name>heme</name>
        <dbReference type="ChEBI" id="CHEBI:30413"/>
    </ligand>
    <ligandPart>
        <name>Fe</name>
        <dbReference type="ChEBI" id="CHEBI:18248"/>
    </ligandPart>
</feature>
<comment type="cofactor">
    <cofactor evidence="6">
        <name>heme</name>
        <dbReference type="ChEBI" id="CHEBI:30413"/>
    </cofactor>
</comment>
<dbReference type="EMBL" id="CP058934">
    <property type="protein sequence ID" value="QLI69826.1"/>
    <property type="molecule type" value="Genomic_DNA"/>
</dbReference>
<dbReference type="Pfam" id="PF00067">
    <property type="entry name" value="p450"/>
    <property type="match status" value="1"/>
</dbReference>
<dbReference type="SUPFAM" id="SSF48264">
    <property type="entry name" value="Cytochrome P450"/>
    <property type="match status" value="1"/>
</dbReference>
<proteinExistence type="inferred from homology"/>
<keyword evidence="9" id="KW-1185">Reference proteome</keyword>
<dbReference type="KEGG" id="mbrn:26244586"/>
<evidence type="ECO:0000313" key="8">
    <source>
        <dbReference type="EMBL" id="QLI69826.1"/>
    </source>
</evidence>
<dbReference type="InterPro" id="IPR036396">
    <property type="entry name" value="Cyt_P450_sf"/>
</dbReference>
<dbReference type="InterPro" id="IPR017972">
    <property type="entry name" value="Cyt_P450_CS"/>
</dbReference>
<dbReference type="InterPro" id="IPR002401">
    <property type="entry name" value="Cyt_P450_E_grp-I"/>
</dbReference>
<keyword evidence="5 7" id="KW-0503">Monooxygenase</keyword>
<dbReference type="GO" id="GO:0004497">
    <property type="term" value="F:monooxygenase activity"/>
    <property type="evidence" value="ECO:0007669"/>
    <property type="project" value="UniProtKB-KW"/>
</dbReference>
<dbReference type="PROSITE" id="PS00086">
    <property type="entry name" value="CYTOCHROME_P450"/>
    <property type="match status" value="1"/>
</dbReference>
<keyword evidence="6 7" id="KW-0349">Heme</keyword>
<dbReference type="PANTHER" id="PTHR46300">
    <property type="entry name" value="P450, PUTATIVE (EUROFUNG)-RELATED-RELATED"/>
    <property type="match status" value="1"/>
</dbReference>
<evidence type="ECO:0000256" key="4">
    <source>
        <dbReference type="ARBA" id="ARBA00023004"/>
    </source>
</evidence>
<dbReference type="Proteomes" id="UP000510686">
    <property type="component" value="Chromosome 3"/>
</dbReference>
<comment type="similarity">
    <text evidence="1 7">Belongs to the cytochrome P450 family.</text>
</comment>
<dbReference type="GeneID" id="26244586"/>
<dbReference type="AlphaFoldDB" id="A0A7D5Z615"/>
<accession>A0A7D5Z615</accession>
<dbReference type="GO" id="GO:0020037">
    <property type="term" value="F:heme binding"/>
    <property type="evidence" value="ECO:0007669"/>
    <property type="project" value="InterPro"/>
</dbReference>
<gene>
    <name evidence="8" type="primary">patI</name>
    <name evidence="8" type="ORF">G6M90_00g062410</name>
</gene>
<keyword evidence="3 7" id="KW-0560">Oxidoreductase</keyword>
<evidence type="ECO:0000256" key="3">
    <source>
        <dbReference type="ARBA" id="ARBA00023002"/>
    </source>
</evidence>
<keyword evidence="2 6" id="KW-0479">Metal-binding</keyword>
<sequence>MSCILYSLSYFMLRSHPSKEFLYKIPKGPTGFPVVGSFPFLTHYPELTLDKWAKRFGDLYSVWLGQQLVVVISSSDVAKDLLVTRGAICSSRKDMYIKSQCVLAGRGITVTPYNDTWRKHRRIANDWLHQKAVDKFTCVFDREATDMVNCLLEASSDGCSLVDPRPFAGRCSLNNMLTMVFGVRTGSVRDPLVSTALRLAREFMNVTGPLSNLLDFLPLLQHFPSKFRSRGQQLHRDLVKTYGGMIENIHQRLSCGQEVPDCLATTLLTMREEEELDDLDMAMMASAFMIGGVETTASIMQWFQALMPSYPEIQRRAQDELDCVVGRDRLPDAQDEKNLPYCRAIIKEVERCYNPFWLGTPHVVSEDFVYNGQLIPKDTVLVLNTWTIHHDERRFPEPQKFNPDHYINDTLSSAQSSNLSDANGRDHWMFGAGRRICPAILVADREIFLAISRILWSFTMEAAPGHPIDLKDYDGLSGRSPMPFKIRLRVRDNNVARVLKDATEGGLVSCLTTEVESLYA</sequence>
<evidence type="ECO:0000256" key="6">
    <source>
        <dbReference type="PIRSR" id="PIRSR602401-1"/>
    </source>
</evidence>
<dbReference type="GO" id="GO:0016705">
    <property type="term" value="F:oxidoreductase activity, acting on paired donors, with incorporation or reduction of molecular oxygen"/>
    <property type="evidence" value="ECO:0007669"/>
    <property type="project" value="InterPro"/>
</dbReference>
<dbReference type="GO" id="GO:0005506">
    <property type="term" value="F:iron ion binding"/>
    <property type="evidence" value="ECO:0007669"/>
    <property type="project" value="InterPro"/>
</dbReference>
<evidence type="ECO:0000256" key="5">
    <source>
        <dbReference type="ARBA" id="ARBA00023033"/>
    </source>
</evidence>
<dbReference type="PRINTS" id="PR00463">
    <property type="entry name" value="EP450I"/>
</dbReference>
<dbReference type="OrthoDB" id="1470350at2759"/>
<evidence type="ECO:0000256" key="7">
    <source>
        <dbReference type="RuleBase" id="RU000461"/>
    </source>
</evidence>
<name>A0A7D5Z615_9HYPO</name>
<dbReference type="RefSeq" id="XP_014542637.2">
    <property type="nucleotide sequence ID" value="XM_014687151.2"/>
</dbReference>
<reference evidence="8 9" key="1">
    <citation type="submission" date="2020-07" db="EMBL/GenBank/DDBJ databases">
        <title>Telomere length de novo assembly of all 7 chromosomes of the fungus, Metarhizium brunneum, using a novel assembly pipeline.</title>
        <authorList>
            <person name="Saud z."/>
            <person name="Kortsinoglou A."/>
            <person name="Kouvelis V.N."/>
            <person name="Butt T.M."/>
        </authorList>
    </citation>
    <scope>NUCLEOTIDE SEQUENCE [LARGE SCALE GENOMIC DNA]</scope>
    <source>
        <strain evidence="8 9">4556</strain>
    </source>
</reference>
<dbReference type="InterPro" id="IPR050364">
    <property type="entry name" value="Cytochrome_P450_fung"/>
</dbReference>
<dbReference type="Gene3D" id="1.10.630.10">
    <property type="entry name" value="Cytochrome P450"/>
    <property type="match status" value="1"/>
</dbReference>
<dbReference type="CDD" id="cd11065">
    <property type="entry name" value="CYP64-like"/>
    <property type="match status" value="1"/>
</dbReference>
<organism evidence="8 9">
    <name type="scientific">Metarhizium brunneum</name>
    <dbReference type="NCBI Taxonomy" id="500148"/>
    <lineage>
        <taxon>Eukaryota</taxon>
        <taxon>Fungi</taxon>
        <taxon>Dikarya</taxon>
        <taxon>Ascomycota</taxon>
        <taxon>Pezizomycotina</taxon>
        <taxon>Sordariomycetes</taxon>
        <taxon>Hypocreomycetidae</taxon>
        <taxon>Hypocreales</taxon>
        <taxon>Clavicipitaceae</taxon>
        <taxon>Metarhizium</taxon>
    </lineage>
</organism>
<keyword evidence="4 6" id="KW-0408">Iron</keyword>
<protein>
    <submittedName>
        <fullName evidence="8">Cytochrome P450 monooxygenase patI</fullName>
    </submittedName>
</protein>
<evidence type="ECO:0000256" key="2">
    <source>
        <dbReference type="ARBA" id="ARBA00022723"/>
    </source>
</evidence>